<dbReference type="EMBL" id="BAABDQ010000027">
    <property type="protein sequence ID" value="GAA3592459.1"/>
    <property type="molecule type" value="Genomic_DNA"/>
</dbReference>
<dbReference type="InterPro" id="IPR004401">
    <property type="entry name" value="YbaB/EbfC"/>
</dbReference>
<keyword evidence="2" id="KW-1185">Reference proteome</keyword>
<protein>
    <recommendedName>
        <fullName evidence="3">YbaB/EbfC family nucleoid-associated protein</fullName>
    </recommendedName>
</protein>
<evidence type="ECO:0008006" key="3">
    <source>
        <dbReference type="Google" id="ProtNLM"/>
    </source>
</evidence>
<sequence>MGFEEPDVTGMQAYADELRRTFLRLQEEGGELHRQARAIEVTEKSRDGLISATVGARGELVRLDIDPRIYRHPDARHLADSITDTVHRAADKARQRVLDVFEPLIPADQMRAHLDGDLETVMAQLADQMAGKEKRRGPA</sequence>
<gene>
    <name evidence="1" type="ORF">GCM10022419_089160</name>
</gene>
<evidence type="ECO:0000313" key="2">
    <source>
        <dbReference type="Proteomes" id="UP001500630"/>
    </source>
</evidence>
<comment type="caution">
    <text evidence="1">The sequence shown here is derived from an EMBL/GenBank/DDBJ whole genome shotgun (WGS) entry which is preliminary data.</text>
</comment>
<dbReference type="Gene3D" id="3.30.1310.10">
    <property type="entry name" value="Nucleoid-associated protein YbaB-like domain"/>
    <property type="match status" value="1"/>
</dbReference>
<dbReference type="Pfam" id="PF02575">
    <property type="entry name" value="YbaB_DNA_bd"/>
    <property type="match status" value="1"/>
</dbReference>
<evidence type="ECO:0000313" key="1">
    <source>
        <dbReference type="EMBL" id="GAA3592459.1"/>
    </source>
</evidence>
<dbReference type="InterPro" id="IPR036894">
    <property type="entry name" value="YbaB-like_sf"/>
</dbReference>
<proteinExistence type="predicted"/>
<dbReference type="Proteomes" id="UP001500630">
    <property type="component" value="Unassembled WGS sequence"/>
</dbReference>
<dbReference type="RefSeq" id="WP_345571837.1">
    <property type="nucleotide sequence ID" value="NZ_BAABDQ010000027.1"/>
</dbReference>
<reference evidence="2" key="1">
    <citation type="journal article" date="2019" name="Int. J. Syst. Evol. Microbiol.">
        <title>The Global Catalogue of Microorganisms (GCM) 10K type strain sequencing project: providing services to taxonomists for standard genome sequencing and annotation.</title>
        <authorList>
            <consortium name="The Broad Institute Genomics Platform"/>
            <consortium name="The Broad Institute Genome Sequencing Center for Infectious Disease"/>
            <person name="Wu L."/>
            <person name="Ma J."/>
        </authorList>
    </citation>
    <scope>NUCLEOTIDE SEQUENCE [LARGE SCALE GENOMIC DNA]</scope>
    <source>
        <strain evidence="2">JCM 17326</strain>
    </source>
</reference>
<dbReference type="SUPFAM" id="SSF82607">
    <property type="entry name" value="YbaB-like"/>
    <property type="match status" value="1"/>
</dbReference>
<accession>A0ABP6YX03</accession>
<name>A0ABP6YX03_9ACTN</name>
<organism evidence="1 2">
    <name type="scientific">Nonomuraea rosea</name>
    <dbReference type="NCBI Taxonomy" id="638574"/>
    <lineage>
        <taxon>Bacteria</taxon>
        <taxon>Bacillati</taxon>
        <taxon>Actinomycetota</taxon>
        <taxon>Actinomycetes</taxon>
        <taxon>Streptosporangiales</taxon>
        <taxon>Streptosporangiaceae</taxon>
        <taxon>Nonomuraea</taxon>
    </lineage>
</organism>